<dbReference type="SMART" id="SM00717">
    <property type="entry name" value="SANT"/>
    <property type="match status" value="2"/>
</dbReference>
<feature type="domain" description="SANT" evidence="1">
    <location>
        <begin position="50"/>
        <end position="85"/>
    </location>
</feature>
<protein>
    <recommendedName>
        <fullName evidence="1">SANT domain-containing protein</fullName>
    </recommendedName>
</protein>
<dbReference type="Gene3D" id="1.10.10.60">
    <property type="entry name" value="Homeodomain-like"/>
    <property type="match status" value="2"/>
</dbReference>
<evidence type="ECO:0000259" key="1">
    <source>
        <dbReference type="PROSITE" id="PS51293"/>
    </source>
</evidence>
<dbReference type="CDD" id="cd00167">
    <property type="entry name" value="SANT"/>
    <property type="match status" value="2"/>
</dbReference>
<dbReference type="InterPro" id="IPR017884">
    <property type="entry name" value="SANT_dom"/>
</dbReference>
<reference evidence="2 3" key="1">
    <citation type="journal article" date="2024" name="J Genomics">
        <title>Draft genome sequencing and assembly of Favolaschia claudopus CIRM-BRFM 2984 isolated from oak limbs.</title>
        <authorList>
            <person name="Navarro D."/>
            <person name="Drula E."/>
            <person name="Chaduli D."/>
            <person name="Cazenave R."/>
            <person name="Ahrendt S."/>
            <person name="Wang J."/>
            <person name="Lipzen A."/>
            <person name="Daum C."/>
            <person name="Barry K."/>
            <person name="Grigoriev I.V."/>
            <person name="Favel A."/>
            <person name="Rosso M.N."/>
            <person name="Martin F."/>
        </authorList>
    </citation>
    <scope>NUCLEOTIDE SEQUENCE [LARGE SCALE GENOMIC DNA]</scope>
    <source>
        <strain evidence="2 3">CIRM-BRFM 2984</strain>
    </source>
</reference>
<proteinExistence type="predicted"/>
<evidence type="ECO:0000313" key="3">
    <source>
        <dbReference type="Proteomes" id="UP001362999"/>
    </source>
</evidence>
<keyword evidence="3" id="KW-1185">Reference proteome</keyword>
<dbReference type="InterPro" id="IPR009057">
    <property type="entry name" value="Homeodomain-like_sf"/>
</dbReference>
<dbReference type="Proteomes" id="UP001362999">
    <property type="component" value="Unassembled WGS sequence"/>
</dbReference>
<organism evidence="2 3">
    <name type="scientific">Favolaschia claudopus</name>
    <dbReference type="NCBI Taxonomy" id="2862362"/>
    <lineage>
        <taxon>Eukaryota</taxon>
        <taxon>Fungi</taxon>
        <taxon>Dikarya</taxon>
        <taxon>Basidiomycota</taxon>
        <taxon>Agaricomycotina</taxon>
        <taxon>Agaricomycetes</taxon>
        <taxon>Agaricomycetidae</taxon>
        <taxon>Agaricales</taxon>
        <taxon>Marasmiineae</taxon>
        <taxon>Mycenaceae</taxon>
        <taxon>Favolaschia</taxon>
    </lineage>
</organism>
<dbReference type="InterPro" id="IPR001005">
    <property type="entry name" value="SANT/Myb"/>
</dbReference>
<sequence>MPPERRSNRQRWAGVNLTHNPNTKTCAGYSLATIHANAATIPECVPGAGAFRKHGKQFDLISAAVSGKNSRQCVEQYYRLKRNGYDFKHRVRVLLYSFFAGSDHLQSRILCPPLDTVQVIPGSINDWTREECAEFVELLVHHGPDFAKIELGMRGKTLREVAYYYWKVYLGWP</sequence>
<dbReference type="SUPFAM" id="SSF46689">
    <property type="entry name" value="Homeodomain-like"/>
    <property type="match status" value="2"/>
</dbReference>
<dbReference type="AlphaFoldDB" id="A0AAW0ACH0"/>
<gene>
    <name evidence="2" type="ORF">R3P38DRAFT_2793614</name>
</gene>
<dbReference type="PROSITE" id="PS51293">
    <property type="entry name" value="SANT"/>
    <property type="match status" value="1"/>
</dbReference>
<comment type="caution">
    <text evidence="2">The sequence shown here is derived from an EMBL/GenBank/DDBJ whole genome shotgun (WGS) entry which is preliminary data.</text>
</comment>
<accession>A0AAW0ACH0</accession>
<dbReference type="EMBL" id="JAWWNJ010000074">
    <property type="protein sequence ID" value="KAK7006946.1"/>
    <property type="molecule type" value="Genomic_DNA"/>
</dbReference>
<name>A0AAW0ACH0_9AGAR</name>
<evidence type="ECO:0000313" key="2">
    <source>
        <dbReference type="EMBL" id="KAK7006946.1"/>
    </source>
</evidence>